<evidence type="ECO:0000256" key="1">
    <source>
        <dbReference type="SAM" id="Phobius"/>
    </source>
</evidence>
<evidence type="ECO:0008006" key="4">
    <source>
        <dbReference type="Google" id="ProtNLM"/>
    </source>
</evidence>
<gene>
    <name evidence="2" type="ORF">CNQ36_00785</name>
</gene>
<organism evidence="2 3">
    <name type="scientific">Streptomyces fungicidicus</name>
    <dbReference type="NCBI Taxonomy" id="68203"/>
    <lineage>
        <taxon>Bacteria</taxon>
        <taxon>Bacillati</taxon>
        <taxon>Actinomycetota</taxon>
        <taxon>Actinomycetes</taxon>
        <taxon>Kitasatosporales</taxon>
        <taxon>Streptomycetaceae</taxon>
        <taxon>Streptomyces</taxon>
    </lineage>
</organism>
<sequence>MTLPKPLKNALIVVLTYAVVVLFMRYRREGMDWGPALLIGLLATPLALLMSWGRERLIGKAQRTGERARARRRGEAAD</sequence>
<keyword evidence="1" id="KW-1133">Transmembrane helix</keyword>
<evidence type="ECO:0000313" key="2">
    <source>
        <dbReference type="EMBL" id="AYL39299.1"/>
    </source>
</evidence>
<protein>
    <recommendedName>
        <fullName evidence="4">DUF4229 domain-containing protein</fullName>
    </recommendedName>
</protein>
<dbReference type="Proteomes" id="UP000282170">
    <property type="component" value="Chromosome"/>
</dbReference>
<feature type="transmembrane region" description="Helical" evidence="1">
    <location>
        <begin position="7"/>
        <end position="27"/>
    </location>
</feature>
<dbReference type="KEGG" id="sfug:CNQ36_00785"/>
<dbReference type="GeneID" id="93881305"/>
<proteinExistence type="predicted"/>
<evidence type="ECO:0000313" key="3">
    <source>
        <dbReference type="Proteomes" id="UP000282170"/>
    </source>
</evidence>
<reference evidence="2 3" key="1">
    <citation type="submission" date="2017-09" db="EMBL/GenBank/DDBJ databases">
        <authorList>
            <person name="Zhang H."/>
            <person name="Hu S."/>
            <person name="Xu J."/>
            <person name="He Z."/>
        </authorList>
    </citation>
    <scope>NUCLEOTIDE SEQUENCE [LARGE SCALE GENOMIC DNA]</scope>
    <source>
        <strain evidence="2 3">TXX3120</strain>
    </source>
</reference>
<dbReference type="AlphaFoldDB" id="A0A494V7G6"/>
<dbReference type="EMBL" id="CP023407">
    <property type="protein sequence ID" value="AYL39299.1"/>
    <property type="molecule type" value="Genomic_DNA"/>
</dbReference>
<dbReference type="RefSeq" id="WP_121548311.1">
    <property type="nucleotide sequence ID" value="NZ_CP023407.1"/>
</dbReference>
<accession>A0A494V7G6</accession>
<feature type="transmembrane region" description="Helical" evidence="1">
    <location>
        <begin position="33"/>
        <end position="53"/>
    </location>
</feature>
<keyword evidence="3" id="KW-1185">Reference proteome</keyword>
<name>A0A494V7G6_9ACTN</name>
<keyword evidence="1" id="KW-0812">Transmembrane</keyword>
<keyword evidence="1" id="KW-0472">Membrane</keyword>